<feature type="compositionally biased region" description="Low complexity" evidence="1">
    <location>
        <begin position="1068"/>
        <end position="1087"/>
    </location>
</feature>
<dbReference type="Pfam" id="PF00788">
    <property type="entry name" value="RA"/>
    <property type="match status" value="1"/>
</dbReference>
<dbReference type="PROSITE" id="PS50200">
    <property type="entry name" value="RA"/>
    <property type="match status" value="1"/>
</dbReference>
<dbReference type="EMBL" id="CACRXK020004271">
    <property type="protein sequence ID" value="CAB4002151.1"/>
    <property type="molecule type" value="Genomic_DNA"/>
</dbReference>
<feature type="region of interest" description="Disordered" evidence="1">
    <location>
        <begin position="240"/>
        <end position="266"/>
    </location>
</feature>
<dbReference type="PANTHER" id="PTHR16027:SF9">
    <property type="entry name" value="RAS-ASSOCIATING AND DILUTE DOMAIN-CONTAINING PROTEIN"/>
    <property type="match status" value="1"/>
</dbReference>
<evidence type="ECO:0000313" key="3">
    <source>
        <dbReference type="Proteomes" id="UP001152795"/>
    </source>
</evidence>
<protein>
    <submittedName>
        <fullName evidence="2">Ras-associating and dilute domain-containing -like</fullName>
    </submittedName>
</protein>
<comment type="caution">
    <text evidence="2">The sequence shown here is derived from an EMBL/GenBank/DDBJ whole genome shotgun (WGS) entry which is preliminary data.</text>
</comment>
<dbReference type="Gene3D" id="2.30.42.10">
    <property type="match status" value="1"/>
</dbReference>
<accession>A0A6S7I6C2</accession>
<dbReference type="InterPro" id="IPR001478">
    <property type="entry name" value="PDZ"/>
</dbReference>
<feature type="region of interest" description="Disordered" evidence="1">
    <location>
        <begin position="444"/>
        <end position="463"/>
    </location>
</feature>
<dbReference type="InterPro" id="IPR029071">
    <property type="entry name" value="Ubiquitin-like_domsf"/>
</dbReference>
<dbReference type="SMART" id="SM00314">
    <property type="entry name" value="RA"/>
    <property type="match status" value="2"/>
</dbReference>
<feature type="region of interest" description="Disordered" evidence="1">
    <location>
        <begin position="178"/>
        <end position="217"/>
    </location>
</feature>
<feature type="compositionally biased region" description="Basic residues" evidence="1">
    <location>
        <begin position="250"/>
        <end position="261"/>
    </location>
</feature>
<dbReference type="Pfam" id="PF00595">
    <property type="entry name" value="PDZ"/>
    <property type="match status" value="1"/>
</dbReference>
<dbReference type="PROSITE" id="PS50106">
    <property type="entry name" value="PDZ"/>
    <property type="match status" value="1"/>
</dbReference>
<reference evidence="2" key="1">
    <citation type="submission" date="2020-04" db="EMBL/GenBank/DDBJ databases">
        <authorList>
            <person name="Alioto T."/>
            <person name="Alioto T."/>
            <person name="Gomez Garrido J."/>
        </authorList>
    </citation>
    <scope>NUCLEOTIDE SEQUENCE</scope>
    <source>
        <strain evidence="2">A484AB</strain>
    </source>
</reference>
<dbReference type="PANTHER" id="PTHR16027">
    <property type="entry name" value="DILUTE DOMAIN-CONTAINING PROTEIN YPR089W"/>
    <property type="match status" value="1"/>
</dbReference>
<feature type="compositionally biased region" description="Polar residues" evidence="1">
    <location>
        <begin position="1035"/>
        <end position="1051"/>
    </location>
</feature>
<keyword evidence="3" id="KW-1185">Reference proteome</keyword>
<dbReference type="AlphaFoldDB" id="A0A6S7I6C2"/>
<feature type="compositionally biased region" description="Polar residues" evidence="1">
    <location>
        <begin position="1092"/>
        <end position="1119"/>
    </location>
</feature>
<dbReference type="GO" id="GO:0007165">
    <property type="term" value="P:signal transduction"/>
    <property type="evidence" value="ECO:0007669"/>
    <property type="project" value="InterPro"/>
</dbReference>
<dbReference type="OrthoDB" id="3908708at2759"/>
<dbReference type="SMART" id="SM00228">
    <property type="entry name" value="PDZ"/>
    <property type="match status" value="1"/>
</dbReference>
<dbReference type="InterPro" id="IPR052072">
    <property type="entry name" value="Vascular_dev_regulator"/>
</dbReference>
<dbReference type="InterPro" id="IPR002710">
    <property type="entry name" value="Dilute_dom"/>
</dbReference>
<evidence type="ECO:0000313" key="2">
    <source>
        <dbReference type="EMBL" id="CAB4002151.1"/>
    </source>
</evidence>
<dbReference type="SUPFAM" id="SSF54236">
    <property type="entry name" value="Ubiquitin-like"/>
    <property type="match status" value="1"/>
</dbReference>
<feature type="region of interest" description="Disordered" evidence="1">
    <location>
        <begin position="1035"/>
        <end position="1119"/>
    </location>
</feature>
<dbReference type="Pfam" id="PF01843">
    <property type="entry name" value="DIL"/>
    <property type="match status" value="1"/>
</dbReference>
<dbReference type="InterPro" id="IPR008984">
    <property type="entry name" value="SMAD_FHA_dom_sf"/>
</dbReference>
<dbReference type="SUPFAM" id="SSF49879">
    <property type="entry name" value="SMAD/FHA domain"/>
    <property type="match status" value="1"/>
</dbReference>
<dbReference type="Gene3D" id="3.10.20.90">
    <property type="entry name" value="Phosphatidylinositol 3-kinase Catalytic Subunit, Chain A, domain 1"/>
    <property type="match status" value="1"/>
</dbReference>
<dbReference type="InterPro" id="IPR036034">
    <property type="entry name" value="PDZ_sf"/>
</dbReference>
<dbReference type="Proteomes" id="UP001152795">
    <property type="component" value="Unassembled WGS sequence"/>
</dbReference>
<name>A0A6S7I6C2_PARCT</name>
<feature type="compositionally biased region" description="Low complexity" evidence="1">
    <location>
        <begin position="187"/>
        <end position="196"/>
    </location>
</feature>
<dbReference type="SUPFAM" id="SSF50156">
    <property type="entry name" value="PDZ domain-like"/>
    <property type="match status" value="1"/>
</dbReference>
<dbReference type="CDD" id="cd06690">
    <property type="entry name" value="PDZ_Radil-like"/>
    <property type="match status" value="1"/>
</dbReference>
<dbReference type="Gene3D" id="2.60.200.20">
    <property type="match status" value="1"/>
</dbReference>
<sequence length="1260" mass="139835">MDSKLEVDDTEGLFSKRSSSNILSDPRILQHLRIVAQEAHQESLMENDETDLENQQRELYEKITAYNKRNQLGAFKILARENLNYEGALRFYFLDQGKELTKAVKLNNRTTVKELLPSLVEKFRPGLEDELVGFSKLYAVQEQDEICLDQTEWPLGIALNATKPIRFILRIKKDEKPVTNGSEVNETNATANTATNGKISDDVLLRPNGGNKRDRPLSGGVYDFMYAGRDKSIKMTAGAVYDKKAQNSPKPKKGQGSRPKGRSLGAVLKLPKKNRSLERGHELSTNHMVPGVLKVFGAGISADSNYKSVKVTNTSDADSIVKQALGKYKLDSADSNEFVLCDVVGHFRKVSDGSGKGKDSQMQWVTEYARVVSDQERPLVLQSLWQPTGNRSRRFELHRKGTVVDGPGASPASNGVARKKATIASQPPDLTLLKKKLSISSQSECSESGTFESPQRSRLDDGSVSHSNLTFNMSTAVDVPYLLLLRGSGIAEDYLLHRLDEDHMIIGRPTIGQKHPDIPLYSDDLQTQHCQVFKKLPADNESVAESEDGLEQVFLEPFPSCEVMVNGRTLTDAMLLTPGDLLQIGLHYVFLYKDPIRTSDANLIFDWLPGAAVGGNYANSHGRAKVIQMQQVARNPNRLSLGYELEDEDRLLEYFVTVCEPAQDDEFELVASYLFILAIEYSSLNHTDIDTRRLILKVTNVIQAVAWEKTKGITETNVEGEIDPLKSLNEIVPDLKQILFWMSNALEMLHFLQDNLSTYLPGSFHVNSSSNDPEEEALANADEELLNVLEEVAMFTFQQTVYHLTKVLYVALPLILDTNPFQKLEDDESRDGDELEGAEIVVQIFQTVYDLITSFHVHPQIVRQLFAYLFFFTNASLFNTLMDRGAGGKFYRWAKGAQIRGNLDLLEGWASDVGLQEEATDYLRKLSSAADVLATPKVQLLQADWQNLRHDFPMLNAAQLHKILTEYQVGAGKSRPAEWRPTPDEVDAALKDEEILESFSTHPPFLFPTSDYLLDLEAETPHPVVKQTLDELKSSFGSSNDSQVSTSTLRNPQVLVQGPDSDFPSRHSTPASSVRSSPPVSSTASPRKLAQKFSSSDPTLNNVDPNRVSNRLKNHVNGISKSASLDNIANRVKPEAEVLSDPSEKESEEGFRRGSDAQDDVFVVELEKGDTGIGVGLIDGLFTPLKSNGIYVRTLVKTGPAAKDGRLRLGDRILAVNGTSLVGADYQSAMKLIRNAGKHLTFLVAKSDLHVAMKITASTC</sequence>
<dbReference type="GO" id="GO:0051020">
    <property type="term" value="F:GTPase binding"/>
    <property type="evidence" value="ECO:0007669"/>
    <property type="project" value="TreeGrafter"/>
</dbReference>
<evidence type="ECO:0000256" key="1">
    <source>
        <dbReference type="SAM" id="MobiDB-lite"/>
    </source>
</evidence>
<feature type="region of interest" description="Disordered" evidence="1">
    <location>
        <begin position="399"/>
        <end position="421"/>
    </location>
</feature>
<feature type="region of interest" description="Disordered" evidence="1">
    <location>
        <begin position="1132"/>
        <end position="1154"/>
    </location>
</feature>
<dbReference type="PROSITE" id="PS51126">
    <property type="entry name" value="DILUTE"/>
    <property type="match status" value="1"/>
</dbReference>
<organism evidence="2 3">
    <name type="scientific">Paramuricea clavata</name>
    <name type="common">Red gorgonian</name>
    <name type="synonym">Violescent sea-whip</name>
    <dbReference type="NCBI Taxonomy" id="317549"/>
    <lineage>
        <taxon>Eukaryota</taxon>
        <taxon>Metazoa</taxon>
        <taxon>Cnidaria</taxon>
        <taxon>Anthozoa</taxon>
        <taxon>Octocorallia</taxon>
        <taxon>Malacalcyonacea</taxon>
        <taxon>Plexauridae</taxon>
        <taxon>Paramuricea</taxon>
    </lineage>
</organism>
<dbReference type="SMART" id="SM01132">
    <property type="entry name" value="DIL"/>
    <property type="match status" value="1"/>
</dbReference>
<gene>
    <name evidence="2" type="ORF">PACLA_8A009919</name>
</gene>
<dbReference type="InterPro" id="IPR000159">
    <property type="entry name" value="RA_dom"/>
</dbReference>
<proteinExistence type="predicted"/>